<sequence>MRKIKFFIDYDKEEKWLNDMAKKGYELEDVIFTYKFRKVKPEDAIIRIDFRKFNNQEDFIDYTTLFEDSGWKHIAGSKFYGAQYFKKVSENSQEDIFSDAMSKAGKYKRLSNMWASLAIVYLPLLGFLNSFRSINVNAMMNPKLLYFTPGLWEMSGFTFWRHFLFETPFAISRGFIWLLIPLLIITYILCAVKAELLYRRRKEM</sequence>
<name>A0A937FGU4_9CLOT</name>
<dbReference type="AlphaFoldDB" id="A0A937FGU4"/>
<keyword evidence="1" id="KW-0472">Membrane</keyword>
<dbReference type="RefSeq" id="WP_202767089.1">
    <property type="nucleotide sequence ID" value="NZ_JAESWA010000022.1"/>
</dbReference>
<evidence type="ECO:0000256" key="1">
    <source>
        <dbReference type="SAM" id="Phobius"/>
    </source>
</evidence>
<reference evidence="2" key="1">
    <citation type="submission" date="2021-01" db="EMBL/GenBank/DDBJ databases">
        <title>Genome public.</title>
        <authorList>
            <person name="Liu C."/>
            <person name="Sun Q."/>
        </authorList>
    </citation>
    <scope>NUCLEOTIDE SEQUENCE</scope>
    <source>
        <strain evidence="2">YIM B02565</strain>
    </source>
</reference>
<dbReference type="EMBL" id="JAESWA010000022">
    <property type="protein sequence ID" value="MBL4931702.1"/>
    <property type="molecule type" value="Genomic_DNA"/>
</dbReference>
<keyword evidence="1" id="KW-1133">Transmembrane helix</keyword>
<evidence type="ECO:0000313" key="3">
    <source>
        <dbReference type="Proteomes" id="UP000623681"/>
    </source>
</evidence>
<dbReference type="Pfam" id="PF11193">
    <property type="entry name" value="DUF2812"/>
    <property type="match status" value="1"/>
</dbReference>
<accession>A0A937FGU4</accession>
<comment type="caution">
    <text evidence="2">The sequence shown here is derived from an EMBL/GenBank/DDBJ whole genome shotgun (WGS) entry which is preliminary data.</text>
</comment>
<keyword evidence="3" id="KW-1185">Reference proteome</keyword>
<proteinExistence type="predicted"/>
<gene>
    <name evidence="2" type="ORF">JK634_07790</name>
</gene>
<protein>
    <submittedName>
        <fullName evidence="2">DUF2812 domain-containing protein</fullName>
    </submittedName>
</protein>
<feature type="transmembrane region" description="Helical" evidence="1">
    <location>
        <begin position="175"/>
        <end position="198"/>
    </location>
</feature>
<keyword evidence="1" id="KW-0812">Transmembrane</keyword>
<feature type="transmembrane region" description="Helical" evidence="1">
    <location>
        <begin position="113"/>
        <end position="132"/>
    </location>
</feature>
<evidence type="ECO:0000313" key="2">
    <source>
        <dbReference type="EMBL" id="MBL4931702.1"/>
    </source>
</evidence>
<organism evidence="2 3">
    <name type="scientific">Clostridium paridis</name>
    <dbReference type="NCBI Taxonomy" id="2803863"/>
    <lineage>
        <taxon>Bacteria</taxon>
        <taxon>Bacillati</taxon>
        <taxon>Bacillota</taxon>
        <taxon>Clostridia</taxon>
        <taxon>Eubacteriales</taxon>
        <taxon>Clostridiaceae</taxon>
        <taxon>Clostridium</taxon>
    </lineage>
</organism>
<dbReference type="InterPro" id="IPR021359">
    <property type="entry name" value="DUF2812"/>
</dbReference>
<dbReference type="Proteomes" id="UP000623681">
    <property type="component" value="Unassembled WGS sequence"/>
</dbReference>